<sequence length="113" mass="13226">MNVFEMKFAKVFPMLIAKAERKGRTREEVYELTEWLTGYSSDELDHLLNSDTTYGEFFDRAPRMNPARMNVKGRICGVRIEEIEDPKMRDMRVLDKLVDELAKGKPVEKILNL</sequence>
<dbReference type="PIRSF" id="PIRSF033199">
    <property type="entry name" value="UCP033199"/>
    <property type="match status" value="1"/>
</dbReference>
<dbReference type="AlphaFoldDB" id="A0A7K0KI83"/>
<dbReference type="EMBL" id="VUNG01000043">
    <property type="protein sequence ID" value="MST85574.1"/>
    <property type="molecule type" value="Genomic_DNA"/>
</dbReference>
<dbReference type="Gene3D" id="1.10.8.290">
    <property type="entry name" value="uncharacterized protein sp1917 domain"/>
    <property type="match status" value="1"/>
</dbReference>
<dbReference type="InterPro" id="IPR014580">
    <property type="entry name" value="UCP033199"/>
</dbReference>
<comment type="caution">
    <text evidence="1">The sequence shown here is derived from an EMBL/GenBank/DDBJ whole genome shotgun (WGS) entry which is preliminary data.</text>
</comment>
<organism evidence="1 2">
    <name type="scientific">Hallella mizrahii</name>
    <dbReference type="NCBI Taxonomy" id="2606637"/>
    <lineage>
        <taxon>Bacteria</taxon>
        <taxon>Pseudomonadati</taxon>
        <taxon>Bacteroidota</taxon>
        <taxon>Bacteroidia</taxon>
        <taxon>Bacteroidales</taxon>
        <taxon>Prevotellaceae</taxon>
        <taxon>Hallella</taxon>
    </lineage>
</organism>
<protein>
    <submittedName>
        <fullName evidence="1">DUF2200 domain-containing protein</fullName>
    </submittedName>
</protein>
<dbReference type="InterPro" id="IPR023204">
    <property type="entry name" value="SP1917_dom_sf"/>
</dbReference>
<dbReference type="Proteomes" id="UP000438914">
    <property type="component" value="Unassembled WGS sequence"/>
</dbReference>
<proteinExistence type="predicted"/>
<name>A0A7K0KI83_9BACT</name>
<dbReference type="Pfam" id="PF09966">
    <property type="entry name" value="DUF2200"/>
    <property type="match status" value="1"/>
</dbReference>
<keyword evidence="2" id="KW-1185">Reference proteome</keyword>
<gene>
    <name evidence="1" type="ORF">FYJ73_13000</name>
</gene>
<accession>A0A7K0KI83</accession>
<evidence type="ECO:0000313" key="1">
    <source>
        <dbReference type="EMBL" id="MST85574.1"/>
    </source>
</evidence>
<evidence type="ECO:0000313" key="2">
    <source>
        <dbReference type="Proteomes" id="UP000438914"/>
    </source>
</evidence>
<reference evidence="1 2" key="1">
    <citation type="submission" date="2019-08" db="EMBL/GenBank/DDBJ databases">
        <title>In-depth cultivation of the pig gut microbiome towards novel bacterial diversity and tailored functional studies.</title>
        <authorList>
            <person name="Wylensek D."/>
            <person name="Hitch T.C.A."/>
            <person name="Clavel T."/>
        </authorList>
    </citation>
    <scope>NUCLEOTIDE SEQUENCE [LARGE SCALE GENOMIC DNA]</scope>
    <source>
        <strain evidence="1 2">LKV-178-WT-2A</strain>
    </source>
</reference>